<evidence type="ECO:0000256" key="3">
    <source>
        <dbReference type="ARBA" id="ARBA00022827"/>
    </source>
</evidence>
<dbReference type="AlphaFoldDB" id="A0AAV0LJY8"/>
<keyword evidence="3" id="KW-0274">FAD</keyword>
<accession>A0AAV0LJY8</accession>
<comment type="cofactor">
    <cofactor evidence="1">
        <name>FAD</name>
        <dbReference type="ChEBI" id="CHEBI:57692"/>
    </cofactor>
</comment>
<dbReference type="PANTHER" id="PTHR46496">
    <property type="match status" value="1"/>
</dbReference>
<dbReference type="PANTHER" id="PTHR46496:SF1">
    <property type="entry name" value="ZEAXANTHIN EPOXIDASE, CHLOROPLASTIC"/>
    <property type="match status" value="1"/>
</dbReference>
<gene>
    <name evidence="5" type="ORF">LITE_LOCUS24326</name>
</gene>
<feature type="non-terminal residue" evidence="5">
    <location>
        <position position="1"/>
    </location>
</feature>
<reference evidence="5" key="1">
    <citation type="submission" date="2022-08" db="EMBL/GenBank/DDBJ databases">
        <authorList>
            <person name="Gutierrez-Valencia J."/>
        </authorList>
    </citation>
    <scope>NUCLEOTIDE SEQUENCE</scope>
</reference>
<proteinExistence type="predicted"/>
<comment type="caution">
    <text evidence="5">The sequence shown here is derived from an EMBL/GenBank/DDBJ whole genome shotgun (WGS) entry which is preliminary data.</text>
</comment>
<keyword evidence="2" id="KW-0285">Flavoprotein</keyword>
<dbReference type="Proteomes" id="UP001154282">
    <property type="component" value="Unassembled WGS sequence"/>
</dbReference>
<dbReference type="EMBL" id="CAMGYJ010000006">
    <property type="protein sequence ID" value="CAI0434603.1"/>
    <property type="molecule type" value="Genomic_DNA"/>
</dbReference>
<sequence>IKLDTSLNKKFASEEERFEVIVFERDLSAIRGEWQYRGSIQIQSNALAALEAIDLDVAMRL</sequence>
<evidence type="ECO:0000256" key="1">
    <source>
        <dbReference type="ARBA" id="ARBA00001974"/>
    </source>
</evidence>
<keyword evidence="4" id="KW-0560">Oxidoreductase</keyword>
<evidence type="ECO:0000256" key="4">
    <source>
        <dbReference type="ARBA" id="ARBA00023002"/>
    </source>
</evidence>
<evidence type="ECO:0000313" key="6">
    <source>
        <dbReference type="Proteomes" id="UP001154282"/>
    </source>
</evidence>
<keyword evidence="6" id="KW-1185">Reference proteome</keyword>
<evidence type="ECO:0000256" key="2">
    <source>
        <dbReference type="ARBA" id="ARBA00022630"/>
    </source>
</evidence>
<organism evidence="5 6">
    <name type="scientific">Linum tenue</name>
    <dbReference type="NCBI Taxonomy" id="586396"/>
    <lineage>
        <taxon>Eukaryota</taxon>
        <taxon>Viridiplantae</taxon>
        <taxon>Streptophyta</taxon>
        <taxon>Embryophyta</taxon>
        <taxon>Tracheophyta</taxon>
        <taxon>Spermatophyta</taxon>
        <taxon>Magnoliopsida</taxon>
        <taxon>eudicotyledons</taxon>
        <taxon>Gunneridae</taxon>
        <taxon>Pentapetalae</taxon>
        <taxon>rosids</taxon>
        <taxon>fabids</taxon>
        <taxon>Malpighiales</taxon>
        <taxon>Linaceae</taxon>
        <taxon>Linum</taxon>
    </lineage>
</organism>
<name>A0AAV0LJY8_9ROSI</name>
<dbReference type="GO" id="GO:0016491">
    <property type="term" value="F:oxidoreductase activity"/>
    <property type="evidence" value="ECO:0007669"/>
    <property type="project" value="UniProtKB-KW"/>
</dbReference>
<evidence type="ECO:0000313" key="5">
    <source>
        <dbReference type="EMBL" id="CAI0434603.1"/>
    </source>
</evidence>
<protein>
    <submittedName>
        <fullName evidence="5">Uncharacterized protein</fullName>
    </submittedName>
</protein>